<keyword evidence="6" id="KW-0325">Glycoprotein</keyword>
<dbReference type="InterPro" id="IPR036249">
    <property type="entry name" value="Thioredoxin-like_sf"/>
</dbReference>
<dbReference type="InterPro" id="IPR044606">
    <property type="entry name" value="APRL4/6"/>
</dbReference>
<gene>
    <name evidence="9" type="ORF">HHK36_009499</name>
</gene>
<name>A0A835DL28_TETSI</name>
<feature type="domain" description="Thioredoxin" evidence="8">
    <location>
        <begin position="156"/>
        <end position="288"/>
    </location>
</feature>
<evidence type="ECO:0000256" key="7">
    <source>
        <dbReference type="SAM" id="SignalP"/>
    </source>
</evidence>
<keyword evidence="2" id="KW-0812">Transmembrane</keyword>
<dbReference type="Pfam" id="PF00085">
    <property type="entry name" value="Thioredoxin"/>
    <property type="match status" value="1"/>
</dbReference>
<accession>A0A835DL28</accession>
<evidence type="ECO:0000313" key="10">
    <source>
        <dbReference type="Proteomes" id="UP000655225"/>
    </source>
</evidence>
<comment type="caution">
    <text evidence="9">The sequence shown here is derived from an EMBL/GenBank/DDBJ whole genome shotgun (WGS) entry which is preliminary data.</text>
</comment>
<organism evidence="9 10">
    <name type="scientific">Tetracentron sinense</name>
    <name type="common">Spur-leaf</name>
    <dbReference type="NCBI Taxonomy" id="13715"/>
    <lineage>
        <taxon>Eukaryota</taxon>
        <taxon>Viridiplantae</taxon>
        <taxon>Streptophyta</taxon>
        <taxon>Embryophyta</taxon>
        <taxon>Tracheophyta</taxon>
        <taxon>Spermatophyta</taxon>
        <taxon>Magnoliopsida</taxon>
        <taxon>Trochodendrales</taxon>
        <taxon>Trochodendraceae</taxon>
        <taxon>Tetracentron</taxon>
    </lineage>
</organism>
<comment type="subcellular location">
    <subcellularLocation>
        <location evidence="1">Membrane</location>
        <topology evidence="1">Single-pass membrane protein</topology>
    </subcellularLocation>
</comment>
<evidence type="ECO:0000256" key="3">
    <source>
        <dbReference type="ARBA" id="ARBA00022729"/>
    </source>
</evidence>
<evidence type="ECO:0000256" key="5">
    <source>
        <dbReference type="ARBA" id="ARBA00023136"/>
    </source>
</evidence>
<evidence type="ECO:0000256" key="6">
    <source>
        <dbReference type="ARBA" id="ARBA00023180"/>
    </source>
</evidence>
<evidence type="ECO:0000256" key="4">
    <source>
        <dbReference type="ARBA" id="ARBA00022989"/>
    </source>
</evidence>
<evidence type="ECO:0000259" key="8">
    <source>
        <dbReference type="PROSITE" id="PS51352"/>
    </source>
</evidence>
<dbReference type="OrthoDB" id="19690at2759"/>
<dbReference type="PANTHER" id="PTHR46854:SF1">
    <property type="entry name" value="5'-ADENYLYLSULFATE REDUCTASE-LIKE 4-RELATED"/>
    <property type="match status" value="1"/>
</dbReference>
<dbReference type="GO" id="GO:0016020">
    <property type="term" value="C:membrane"/>
    <property type="evidence" value="ECO:0007669"/>
    <property type="project" value="UniProtKB-SubCell"/>
</dbReference>
<feature type="signal peptide" evidence="7">
    <location>
        <begin position="1"/>
        <end position="22"/>
    </location>
</feature>
<dbReference type="SUPFAM" id="SSF52833">
    <property type="entry name" value="Thioredoxin-like"/>
    <property type="match status" value="1"/>
</dbReference>
<sequence>MATRVWETGILLFLVFGRLTCGESARVSSLPVCPAASITDSIFSFRGLGADSNCPLDGGGSVDLIGVTEEVIDDMPDLNSNLQSGLEGLGKDFGIDCEKEKVPFLHCEVVILCSSIVVNLKGLRRAGLVVWSPFSRSLYDWEVQDSVNLMTLLESVRIVESARDHWVWDTSSNGRFSVKAYLQGDEVSLHSALNLVHKNSHEYVSMLFYASWCPFSRTCRPAFTILSSLYPSIRHFAIEESAIRPSILSRYGVHGFPTLFLLNSTTQERYHGSRSLNSLITFYSDVTGIKPVSLDRAFDKTPLNLVKLENIEQESCPFSWARSPENLLRQETYLALATAFVLLRLLHFLLPTLLSCARCAWSRHIRNVSFVSLWEHPLGFLNRAMQVFNALKEPCKKTNLQEGALNATAWASKSLASVSIGDASSSRGCLGSERQ</sequence>
<dbReference type="AlphaFoldDB" id="A0A835DL28"/>
<dbReference type="CDD" id="cd02999">
    <property type="entry name" value="PDI_a_ERp44_like"/>
    <property type="match status" value="1"/>
</dbReference>
<reference evidence="9 10" key="1">
    <citation type="submission" date="2020-04" db="EMBL/GenBank/DDBJ databases">
        <title>Plant Genome Project.</title>
        <authorList>
            <person name="Zhang R.-G."/>
        </authorList>
    </citation>
    <scope>NUCLEOTIDE SEQUENCE [LARGE SCALE GENOMIC DNA]</scope>
    <source>
        <strain evidence="9">YNK0</strain>
        <tissue evidence="9">Leaf</tissue>
    </source>
</reference>
<keyword evidence="5" id="KW-0472">Membrane</keyword>
<proteinExistence type="predicted"/>
<feature type="chain" id="PRO_5032698629" description="Thioredoxin domain-containing protein" evidence="7">
    <location>
        <begin position="23"/>
        <end position="435"/>
    </location>
</feature>
<dbReference type="PANTHER" id="PTHR46854">
    <property type="entry name" value="5'-ADENYLYLSULFATE REDUCTASE-LIKE 4-RELATED"/>
    <property type="match status" value="1"/>
</dbReference>
<protein>
    <recommendedName>
        <fullName evidence="8">Thioredoxin domain-containing protein</fullName>
    </recommendedName>
</protein>
<dbReference type="Proteomes" id="UP000655225">
    <property type="component" value="Unassembled WGS sequence"/>
</dbReference>
<dbReference type="EMBL" id="JABCRI010000006">
    <property type="protein sequence ID" value="KAF8404612.1"/>
    <property type="molecule type" value="Genomic_DNA"/>
</dbReference>
<keyword evidence="4" id="KW-1133">Transmembrane helix</keyword>
<dbReference type="PROSITE" id="PS51352">
    <property type="entry name" value="THIOREDOXIN_2"/>
    <property type="match status" value="1"/>
</dbReference>
<keyword evidence="3 7" id="KW-0732">Signal</keyword>
<evidence type="ECO:0000313" key="9">
    <source>
        <dbReference type="EMBL" id="KAF8404612.1"/>
    </source>
</evidence>
<evidence type="ECO:0000256" key="2">
    <source>
        <dbReference type="ARBA" id="ARBA00022692"/>
    </source>
</evidence>
<evidence type="ECO:0000256" key="1">
    <source>
        <dbReference type="ARBA" id="ARBA00004167"/>
    </source>
</evidence>
<dbReference type="OMA" id="DHEEYNN"/>
<dbReference type="Gene3D" id="3.40.30.10">
    <property type="entry name" value="Glutaredoxin"/>
    <property type="match status" value="1"/>
</dbReference>
<dbReference type="InterPro" id="IPR013766">
    <property type="entry name" value="Thioredoxin_domain"/>
</dbReference>
<keyword evidence="10" id="KW-1185">Reference proteome</keyword>